<feature type="domain" description="CusB-like beta-barrel" evidence="6">
    <location>
        <begin position="261"/>
        <end position="332"/>
    </location>
</feature>
<feature type="domain" description="Multidrug resistance protein MdtA-like C-terminal permuted SH3" evidence="7">
    <location>
        <begin position="338"/>
        <end position="390"/>
    </location>
</feature>
<accession>A0A4Q9GHU7</accession>
<dbReference type="GO" id="GO:0015562">
    <property type="term" value="F:efflux transmembrane transporter activity"/>
    <property type="evidence" value="ECO:0007669"/>
    <property type="project" value="TreeGrafter"/>
</dbReference>
<dbReference type="Proteomes" id="UP000291613">
    <property type="component" value="Unassembled WGS sequence"/>
</dbReference>
<dbReference type="OrthoDB" id="7422354at2"/>
<dbReference type="InterPro" id="IPR006143">
    <property type="entry name" value="RND_pump_MFP"/>
</dbReference>
<dbReference type="SUPFAM" id="SSF111369">
    <property type="entry name" value="HlyD-like secretion proteins"/>
    <property type="match status" value="1"/>
</dbReference>
<dbReference type="Pfam" id="PF25917">
    <property type="entry name" value="BSH_RND"/>
    <property type="match status" value="1"/>
</dbReference>
<dbReference type="PANTHER" id="PTHR30469:SF15">
    <property type="entry name" value="HLYD FAMILY OF SECRETION PROTEINS"/>
    <property type="match status" value="1"/>
</dbReference>
<name>A0A4Q9GHU7_9HYPH</name>
<dbReference type="PANTHER" id="PTHR30469">
    <property type="entry name" value="MULTIDRUG RESISTANCE PROTEIN MDTA"/>
    <property type="match status" value="1"/>
</dbReference>
<dbReference type="InterPro" id="IPR058792">
    <property type="entry name" value="Beta-barrel_RND_2"/>
</dbReference>
<organism evidence="8 9">
    <name type="scientific">Hansschlegelia quercus</name>
    <dbReference type="NCBI Taxonomy" id="2528245"/>
    <lineage>
        <taxon>Bacteria</taxon>
        <taxon>Pseudomonadati</taxon>
        <taxon>Pseudomonadota</taxon>
        <taxon>Alphaproteobacteria</taxon>
        <taxon>Hyphomicrobiales</taxon>
        <taxon>Methylopilaceae</taxon>
        <taxon>Hansschlegelia</taxon>
    </lineage>
</organism>
<dbReference type="RefSeq" id="WP_131002862.1">
    <property type="nucleotide sequence ID" value="NZ_JBHSZR010000003.1"/>
</dbReference>
<dbReference type="AlphaFoldDB" id="A0A4Q9GHU7"/>
<evidence type="ECO:0000259" key="5">
    <source>
        <dbReference type="Pfam" id="PF25917"/>
    </source>
</evidence>
<evidence type="ECO:0000259" key="6">
    <source>
        <dbReference type="Pfam" id="PF25954"/>
    </source>
</evidence>
<feature type="domain" description="Multidrug resistance protein MdtA-like barrel-sandwich hybrid" evidence="5">
    <location>
        <begin position="87"/>
        <end position="244"/>
    </location>
</feature>
<dbReference type="Pfam" id="PF25954">
    <property type="entry name" value="Beta-barrel_RND_2"/>
    <property type="match status" value="1"/>
</dbReference>
<evidence type="ECO:0000259" key="7">
    <source>
        <dbReference type="Pfam" id="PF25967"/>
    </source>
</evidence>
<dbReference type="Pfam" id="PF25967">
    <property type="entry name" value="RND-MFP_C"/>
    <property type="match status" value="1"/>
</dbReference>
<evidence type="ECO:0000256" key="3">
    <source>
        <dbReference type="ARBA" id="ARBA00022448"/>
    </source>
</evidence>
<dbReference type="Gene3D" id="1.10.287.470">
    <property type="entry name" value="Helix hairpin bin"/>
    <property type="match status" value="1"/>
</dbReference>
<protein>
    <submittedName>
        <fullName evidence="8">Efflux RND transporter periplasmic adaptor subunit</fullName>
    </submittedName>
</protein>
<evidence type="ECO:0000256" key="1">
    <source>
        <dbReference type="ARBA" id="ARBA00004196"/>
    </source>
</evidence>
<evidence type="ECO:0000313" key="8">
    <source>
        <dbReference type="EMBL" id="TBN53753.1"/>
    </source>
</evidence>
<dbReference type="NCBIfam" id="TIGR01730">
    <property type="entry name" value="RND_mfp"/>
    <property type="match status" value="1"/>
</dbReference>
<evidence type="ECO:0000313" key="9">
    <source>
        <dbReference type="Proteomes" id="UP000291613"/>
    </source>
</evidence>
<sequence length="423" mass="44387">MSGANGKKKVWLRAVVVLAILGAAGGYAFRDEIALKLGAREVAQAETAAPPPAPKPPSITVAAAERREIAQTLVVTGTLVARDEILVGAQIDGLRLDEYLVDIGDKVQKGQVMARLDRDMLDVQLAQNASSIAKSEAAIAQVNAAIAEAEASRVDAEAALKRADTLKKTGDVTLEIAQTRETAMRVADARLRAQNENLKVAQAERTLAEAQKREIELRIARAEVRAPAAGIVASRTARVGQIVGMSGEPLFRLVRGGEVELEAQATEGRLHSVAPGQSVRVEVAGIDQPVEGRVRLVSPVIDPQNRLGIVKISLPADRGLRPGLFARGAIETARREGVTVPHSAVLYGPSGARTQVVENDVVAERLVTTGLHDERGVEIVSGLVAGDQVVARAGGFLREGDRITAVPAAAVTADAAGQQGSAP</sequence>
<dbReference type="Gene3D" id="2.40.50.100">
    <property type="match status" value="1"/>
</dbReference>
<keyword evidence="9" id="KW-1185">Reference proteome</keyword>
<evidence type="ECO:0000256" key="4">
    <source>
        <dbReference type="SAM" id="Coils"/>
    </source>
</evidence>
<feature type="coiled-coil region" evidence="4">
    <location>
        <begin position="132"/>
        <end position="225"/>
    </location>
</feature>
<proteinExistence type="inferred from homology"/>
<dbReference type="Gene3D" id="2.40.30.170">
    <property type="match status" value="1"/>
</dbReference>
<dbReference type="InterPro" id="IPR058627">
    <property type="entry name" value="MdtA-like_C"/>
</dbReference>
<keyword evidence="3" id="KW-0813">Transport</keyword>
<gene>
    <name evidence="8" type="ORF">EYR15_08105</name>
</gene>
<evidence type="ECO:0000256" key="2">
    <source>
        <dbReference type="ARBA" id="ARBA00009477"/>
    </source>
</evidence>
<reference evidence="8 9" key="1">
    <citation type="submission" date="2019-02" db="EMBL/GenBank/DDBJ databases">
        <title>Hansschlegelia quercus sp. nov., a novel methylotrophic bacterium from buds of oak (Quercus robur L.).</title>
        <authorList>
            <person name="Agafonova N.V."/>
            <person name="Kaparullina E.N."/>
            <person name="Grouzdev D.S."/>
            <person name="Doronina N.V."/>
        </authorList>
    </citation>
    <scope>NUCLEOTIDE SEQUENCE [LARGE SCALE GENOMIC DNA]</scope>
    <source>
        <strain evidence="8 9">Dub</strain>
    </source>
</reference>
<dbReference type="EMBL" id="SIUB01000003">
    <property type="protein sequence ID" value="TBN53753.1"/>
    <property type="molecule type" value="Genomic_DNA"/>
</dbReference>
<dbReference type="Gene3D" id="2.40.420.20">
    <property type="match status" value="1"/>
</dbReference>
<keyword evidence="4" id="KW-0175">Coiled coil</keyword>
<comment type="similarity">
    <text evidence="2">Belongs to the membrane fusion protein (MFP) (TC 8.A.1) family.</text>
</comment>
<comment type="subcellular location">
    <subcellularLocation>
        <location evidence="1">Cell envelope</location>
    </subcellularLocation>
</comment>
<comment type="caution">
    <text evidence="8">The sequence shown here is derived from an EMBL/GenBank/DDBJ whole genome shotgun (WGS) entry which is preliminary data.</text>
</comment>
<dbReference type="GO" id="GO:1990281">
    <property type="term" value="C:efflux pump complex"/>
    <property type="evidence" value="ECO:0007669"/>
    <property type="project" value="TreeGrafter"/>
</dbReference>
<dbReference type="InterPro" id="IPR058625">
    <property type="entry name" value="MdtA-like_BSH"/>
</dbReference>